<sequence length="115" mass="12930">MKRPQAKGLFSRLFSSVFLRNALDNSGIRRASPAMVMALSVAILFVGLFYVWTRMQLVQIGYQISSAENKNNDLKKRKRELLLEIASLQSPRELENKASKIGLVFPSVGKVIHVP</sequence>
<dbReference type="Proteomes" id="UP000006055">
    <property type="component" value="Chromosome"/>
</dbReference>
<dbReference type="HOGENOM" id="CLU_2105074_0_0_7"/>
<name>I4CCN1_DESTA</name>
<accession>I4CCN1</accession>
<reference evidence="3" key="1">
    <citation type="submission" date="2012-06" db="EMBL/GenBank/DDBJ databases">
        <title>Complete sequence of chromosome of Desulfomonile tiedjei DSM 6799.</title>
        <authorList>
            <person name="Lucas S."/>
            <person name="Copeland A."/>
            <person name="Lapidus A."/>
            <person name="Glavina del Rio T."/>
            <person name="Dalin E."/>
            <person name="Tice H."/>
            <person name="Bruce D."/>
            <person name="Goodwin L."/>
            <person name="Pitluck S."/>
            <person name="Peters L."/>
            <person name="Ovchinnikova G."/>
            <person name="Zeytun A."/>
            <person name="Lu M."/>
            <person name="Kyrpides N."/>
            <person name="Mavromatis K."/>
            <person name="Ivanova N."/>
            <person name="Brettin T."/>
            <person name="Detter J.C."/>
            <person name="Han C."/>
            <person name="Larimer F."/>
            <person name="Land M."/>
            <person name="Hauser L."/>
            <person name="Markowitz V."/>
            <person name="Cheng J.-F."/>
            <person name="Hugenholtz P."/>
            <person name="Woyke T."/>
            <person name="Wu D."/>
            <person name="Spring S."/>
            <person name="Schroeder M."/>
            <person name="Brambilla E."/>
            <person name="Klenk H.-P."/>
            <person name="Eisen J.A."/>
        </authorList>
    </citation>
    <scope>NUCLEOTIDE SEQUENCE [LARGE SCALE GENOMIC DNA]</scope>
    <source>
        <strain evidence="3">ATCC 49306 / DSM 6799 / DCB-1</strain>
    </source>
</reference>
<gene>
    <name evidence="2" type="ordered locus">Desti_4702</name>
</gene>
<keyword evidence="1" id="KW-1133">Transmembrane helix</keyword>
<dbReference type="AlphaFoldDB" id="I4CCN1"/>
<evidence type="ECO:0000313" key="3">
    <source>
        <dbReference type="Proteomes" id="UP000006055"/>
    </source>
</evidence>
<dbReference type="STRING" id="706587.Desti_4702"/>
<feature type="transmembrane region" description="Helical" evidence="1">
    <location>
        <begin position="34"/>
        <end position="52"/>
    </location>
</feature>
<dbReference type="EMBL" id="CP003360">
    <property type="protein sequence ID" value="AFM27322.1"/>
    <property type="molecule type" value="Genomic_DNA"/>
</dbReference>
<protein>
    <submittedName>
        <fullName evidence="2">Septum formation initiator</fullName>
    </submittedName>
</protein>
<evidence type="ECO:0000256" key="1">
    <source>
        <dbReference type="SAM" id="Phobius"/>
    </source>
</evidence>
<dbReference type="RefSeq" id="WP_014812430.1">
    <property type="nucleotide sequence ID" value="NC_018025.1"/>
</dbReference>
<keyword evidence="1" id="KW-0812">Transmembrane</keyword>
<organism evidence="2 3">
    <name type="scientific">Desulfomonile tiedjei (strain ATCC 49306 / DSM 6799 / DCB-1)</name>
    <dbReference type="NCBI Taxonomy" id="706587"/>
    <lineage>
        <taxon>Bacteria</taxon>
        <taxon>Pseudomonadati</taxon>
        <taxon>Thermodesulfobacteriota</taxon>
        <taxon>Desulfomonilia</taxon>
        <taxon>Desulfomonilales</taxon>
        <taxon>Desulfomonilaceae</taxon>
        <taxon>Desulfomonile</taxon>
    </lineage>
</organism>
<evidence type="ECO:0000313" key="2">
    <source>
        <dbReference type="EMBL" id="AFM27322.1"/>
    </source>
</evidence>
<keyword evidence="3" id="KW-1185">Reference proteome</keyword>
<keyword evidence="1" id="KW-0472">Membrane</keyword>
<dbReference type="KEGG" id="dti:Desti_4702"/>
<proteinExistence type="predicted"/>